<protein>
    <recommendedName>
        <fullName evidence="4">Parvulin-like PPIase</fullName>
        <ecNumber evidence="3">5.2.1.8</ecNumber>
    </recommendedName>
    <alternativeName>
        <fullName evidence="6">Peptidyl-prolyl cis-trans isomerase plp</fullName>
    </alternativeName>
    <alternativeName>
        <fullName evidence="7">Rotamase plp</fullName>
    </alternativeName>
</protein>
<dbReference type="SUPFAM" id="SSF109998">
    <property type="entry name" value="Triger factor/SurA peptide-binding domain-like"/>
    <property type="match status" value="1"/>
</dbReference>
<dbReference type="PROSITE" id="PS50198">
    <property type="entry name" value="PPIC_PPIASE_2"/>
    <property type="match status" value="1"/>
</dbReference>
<comment type="caution">
    <text evidence="11">The sequence shown here is derived from an EMBL/GenBank/DDBJ whole genome shotgun (WGS) entry which is preliminary data.</text>
</comment>
<keyword evidence="9" id="KW-0732">Signal</keyword>
<evidence type="ECO:0000259" key="10">
    <source>
        <dbReference type="PROSITE" id="PS50198"/>
    </source>
</evidence>
<dbReference type="InterPro" id="IPR050245">
    <property type="entry name" value="PrsA_foldase"/>
</dbReference>
<dbReference type="InterPro" id="IPR000297">
    <property type="entry name" value="PPIase_PpiC"/>
</dbReference>
<evidence type="ECO:0000256" key="6">
    <source>
        <dbReference type="ARBA" id="ARBA00030642"/>
    </source>
</evidence>
<keyword evidence="5 8" id="KW-0697">Rotamase</keyword>
<evidence type="ECO:0000256" key="8">
    <source>
        <dbReference type="PROSITE-ProRule" id="PRU00278"/>
    </source>
</evidence>
<feature type="chain" id="PRO_5045445235" description="Parvulin-like PPIase" evidence="9">
    <location>
        <begin position="24"/>
        <end position="281"/>
    </location>
</feature>
<evidence type="ECO:0000256" key="4">
    <source>
        <dbReference type="ARBA" id="ARBA00018370"/>
    </source>
</evidence>
<evidence type="ECO:0000313" key="11">
    <source>
        <dbReference type="EMBL" id="MCE5973239.1"/>
    </source>
</evidence>
<feature type="signal peptide" evidence="9">
    <location>
        <begin position="1"/>
        <end position="23"/>
    </location>
</feature>
<comment type="catalytic activity">
    <reaction evidence="1">
        <text>[protein]-peptidylproline (omega=180) = [protein]-peptidylproline (omega=0)</text>
        <dbReference type="Rhea" id="RHEA:16237"/>
        <dbReference type="Rhea" id="RHEA-COMP:10747"/>
        <dbReference type="Rhea" id="RHEA-COMP:10748"/>
        <dbReference type="ChEBI" id="CHEBI:83833"/>
        <dbReference type="ChEBI" id="CHEBI:83834"/>
        <dbReference type="EC" id="5.2.1.8"/>
    </reaction>
</comment>
<evidence type="ECO:0000256" key="5">
    <source>
        <dbReference type="ARBA" id="ARBA00023110"/>
    </source>
</evidence>
<evidence type="ECO:0000256" key="1">
    <source>
        <dbReference type="ARBA" id="ARBA00000971"/>
    </source>
</evidence>
<dbReference type="Gene3D" id="3.10.50.40">
    <property type="match status" value="1"/>
</dbReference>
<sequence length="281" mass="30384">MPKLAKYLGSVAVILTMGGAVQAEEVKADTVVATVNGTEITLGHMASVRESLPAQYQQLPDDVLFEGILEQLIQQTALAEIGQDMMTHRDEIALEVDRRAYLANAVLEHTAGGAVTDDALKAAYDAKYANAEPTREYHAAHIIVETEEEAANIKKEIEDGLDFGEAAKKYSTDGAAPNGGDLGWFGLEAMVKPFSDALAEMKDGEVKGPVQTEFGWHVVKLMETRLAEAPTMEEVRAELEGDLRQTAVEKRVTETVETAKVEKMTEGVDPAILKDAAILGE</sequence>
<dbReference type="SUPFAM" id="SSF54534">
    <property type="entry name" value="FKBP-like"/>
    <property type="match status" value="1"/>
</dbReference>
<keyword evidence="8 11" id="KW-0413">Isomerase</keyword>
<gene>
    <name evidence="11" type="ORF">LZA78_07090</name>
</gene>
<dbReference type="PANTHER" id="PTHR47245">
    <property type="entry name" value="PEPTIDYLPROLYL ISOMERASE"/>
    <property type="match status" value="1"/>
</dbReference>
<comment type="similarity">
    <text evidence="2">Belongs to the PpiC/parvulin rotamase family.</text>
</comment>
<evidence type="ECO:0000256" key="3">
    <source>
        <dbReference type="ARBA" id="ARBA00013194"/>
    </source>
</evidence>
<accession>A0ABS8YTQ3</accession>
<evidence type="ECO:0000256" key="2">
    <source>
        <dbReference type="ARBA" id="ARBA00007656"/>
    </source>
</evidence>
<dbReference type="Proteomes" id="UP001521181">
    <property type="component" value="Unassembled WGS sequence"/>
</dbReference>
<name>A0ABS8YTQ3_9RHOB</name>
<dbReference type="RefSeq" id="WP_233676243.1">
    <property type="nucleotide sequence ID" value="NZ_JAJUOS010000004.1"/>
</dbReference>
<reference evidence="11 12" key="1">
    <citation type="submission" date="2021-12" db="EMBL/GenBank/DDBJ databases">
        <title>Sinirhodobacter sp. WL0062 is a bacterium isolated from seawater.</title>
        <authorList>
            <person name="Wang L."/>
            <person name="He W."/>
            <person name="Zhang D.-F."/>
        </authorList>
    </citation>
    <scope>NUCLEOTIDE SEQUENCE [LARGE SCALE GENOMIC DNA]</scope>
    <source>
        <strain evidence="11 12">WL0062</strain>
    </source>
</reference>
<dbReference type="InterPro" id="IPR046357">
    <property type="entry name" value="PPIase_dom_sf"/>
</dbReference>
<evidence type="ECO:0000313" key="12">
    <source>
        <dbReference type="Proteomes" id="UP001521181"/>
    </source>
</evidence>
<dbReference type="InterPro" id="IPR027304">
    <property type="entry name" value="Trigger_fact/SurA_dom_sf"/>
</dbReference>
<proteinExistence type="inferred from homology"/>
<dbReference type="EMBL" id="JAJUOS010000004">
    <property type="protein sequence ID" value="MCE5973239.1"/>
    <property type="molecule type" value="Genomic_DNA"/>
</dbReference>
<keyword evidence="12" id="KW-1185">Reference proteome</keyword>
<dbReference type="EC" id="5.2.1.8" evidence="3"/>
<evidence type="ECO:0000256" key="9">
    <source>
        <dbReference type="SAM" id="SignalP"/>
    </source>
</evidence>
<organism evidence="11 12">
    <name type="scientific">Rhodobacter flavimaris</name>
    <dbReference type="NCBI Taxonomy" id="2907145"/>
    <lineage>
        <taxon>Bacteria</taxon>
        <taxon>Pseudomonadati</taxon>
        <taxon>Pseudomonadota</taxon>
        <taxon>Alphaproteobacteria</taxon>
        <taxon>Rhodobacterales</taxon>
        <taxon>Rhodobacter group</taxon>
        <taxon>Rhodobacter</taxon>
    </lineage>
</organism>
<feature type="domain" description="PpiC" evidence="10">
    <location>
        <begin position="134"/>
        <end position="223"/>
    </location>
</feature>
<evidence type="ECO:0000256" key="7">
    <source>
        <dbReference type="ARBA" id="ARBA00031484"/>
    </source>
</evidence>
<dbReference type="Pfam" id="PF00639">
    <property type="entry name" value="Rotamase"/>
    <property type="match status" value="1"/>
</dbReference>
<dbReference type="GO" id="GO:0003755">
    <property type="term" value="F:peptidyl-prolyl cis-trans isomerase activity"/>
    <property type="evidence" value="ECO:0007669"/>
    <property type="project" value="UniProtKB-EC"/>
</dbReference>
<dbReference type="PANTHER" id="PTHR47245:SF2">
    <property type="entry name" value="PEPTIDYL-PROLYL CIS-TRANS ISOMERASE HP_0175-RELATED"/>
    <property type="match status" value="1"/>
</dbReference>